<dbReference type="Proteomes" id="UP000646365">
    <property type="component" value="Unassembled WGS sequence"/>
</dbReference>
<evidence type="ECO:0000256" key="1">
    <source>
        <dbReference type="ARBA" id="ARBA00003236"/>
    </source>
</evidence>
<dbReference type="PROSITE" id="PS51677">
    <property type="entry name" value="NODB"/>
    <property type="match status" value="1"/>
</dbReference>
<comment type="function">
    <text evidence="1">Is involved in generating a small heat-stable compound (Nod), an acylated oligomer of N-acetylglucosamine, that stimulates mitosis in various plant protoplasts.</text>
</comment>
<protein>
    <recommendedName>
        <fullName evidence="3">Chitooligosaccharide deacetylase</fullName>
    </recommendedName>
    <alternativeName>
        <fullName evidence="4">Nodulation protein B</fullName>
    </alternativeName>
</protein>
<reference evidence="6" key="2">
    <citation type="submission" date="2020-09" db="EMBL/GenBank/DDBJ databases">
        <authorList>
            <person name="Sun Q."/>
            <person name="Zhou Y."/>
        </authorList>
    </citation>
    <scope>NUCLEOTIDE SEQUENCE</scope>
    <source>
        <strain evidence="6">CGMCC 1.15725</strain>
    </source>
</reference>
<organism evidence="6 7">
    <name type="scientific">Aliidongia dinghuensis</name>
    <dbReference type="NCBI Taxonomy" id="1867774"/>
    <lineage>
        <taxon>Bacteria</taxon>
        <taxon>Pseudomonadati</taxon>
        <taxon>Pseudomonadota</taxon>
        <taxon>Alphaproteobacteria</taxon>
        <taxon>Rhodospirillales</taxon>
        <taxon>Dongiaceae</taxon>
        <taxon>Aliidongia</taxon>
    </lineage>
</organism>
<dbReference type="Gene3D" id="3.20.20.370">
    <property type="entry name" value="Glycoside hydrolase/deacetylase"/>
    <property type="match status" value="1"/>
</dbReference>
<comment type="similarity">
    <text evidence="2">Belongs to the polysaccharide deacetylase family.</text>
</comment>
<dbReference type="GO" id="GO:0005975">
    <property type="term" value="P:carbohydrate metabolic process"/>
    <property type="evidence" value="ECO:0007669"/>
    <property type="project" value="InterPro"/>
</dbReference>
<feature type="domain" description="NodB homology" evidence="5">
    <location>
        <begin position="41"/>
        <end position="266"/>
    </location>
</feature>
<sequence>MATHSLPAAWPADRSLAVSVSVMLEGWADGSAPGIGPMGNPLKAGTLDLQARSWADYGPKAGVWRLLDVLAETGTRATFYVSGLLAERHPDLMRAIAASGHAIAAHGWTQDVIPATQSAEDEARDIARCLATLTETARTRPLGWISPRCTPSERTTALLAGSGFTWHADFFDSDLPYRIETAAGPMIAVPFTMEVNDLPLSIRYGNEPEAFTRILGRIVEHWQTLGNRPGCLDITVHAHVFGRPMGAIEFRQSLDIVRRRGDVAWLTHHQALAGLFGA</sequence>
<dbReference type="RefSeq" id="WP_189051254.1">
    <property type="nucleotide sequence ID" value="NZ_BMJQ01000017.1"/>
</dbReference>
<dbReference type="PANTHER" id="PTHR43123:SF4">
    <property type="entry name" value="POLYSACCHARIDE DEACETYLASE"/>
    <property type="match status" value="1"/>
</dbReference>
<keyword evidence="7" id="KW-1185">Reference proteome</keyword>
<dbReference type="InterPro" id="IPR002509">
    <property type="entry name" value="NODB_dom"/>
</dbReference>
<evidence type="ECO:0000256" key="3">
    <source>
        <dbReference type="ARBA" id="ARBA00020071"/>
    </source>
</evidence>
<accession>A0A8J2YYE4</accession>
<evidence type="ECO:0000256" key="2">
    <source>
        <dbReference type="ARBA" id="ARBA00010973"/>
    </source>
</evidence>
<reference evidence="6" key="1">
    <citation type="journal article" date="2014" name="Int. J. Syst. Evol. Microbiol.">
        <title>Complete genome sequence of Corynebacterium casei LMG S-19264T (=DSM 44701T), isolated from a smear-ripened cheese.</title>
        <authorList>
            <consortium name="US DOE Joint Genome Institute (JGI-PGF)"/>
            <person name="Walter F."/>
            <person name="Albersmeier A."/>
            <person name="Kalinowski J."/>
            <person name="Ruckert C."/>
        </authorList>
    </citation>
    <scope>NUCLEOTIDE SEQUENCE</scope>
    <source>
        <strain evidence="6">CGMCC 1.15725</strain>
    </source>
</reference>
<dbReference type="GO" id="GO:0016810">
    <property type="term" value="F:hydrolase activity, acting on carbon-nitrogen (but not peptide) bonds"/>
    <property type="evidence" value="ECO:0007669"/>
    <property type="project" value="InterPro"/>
</dbReference>
<dbReference type="PANTHER" id="PTHR43123">
    <property type="entry name" value="POLYSACCHARIDE DEACETYLASE-RELATED"/>
    <property type="match status" value="1"/>
</dbReference>
<evidence type="ECO:0000256" key="4">
    <source>
        <dbReference type="ARBA" id="ARBA00032976"/>
    </source>
</evidence>
<dbReference type="AlphaFoldDB" id="A0A8J2YYE4"/>
<evidence type="ECO:0000313" key="6">
    <source>
        <dbReference type="EMBL" id="GGF40512.1"/>
    </source>
</evidence>
<dbReference type="InterPro" id="IPR011330">
    <property type="entry name" value="Glyco_hydro/deAcase_b/a-brl"/>
</dbReference>
<proteinExistence type="inferred from homology"/>
<gene>
    <name evidence="6" type="ORF">GCM10011611_53680</name>
</gene>
<dbReference type="Pfam" id="PF01522">
    <property type="entry name" value="Polysacc_deac_1"/>
    <property type="match status" value="1"/>
</dbReference>
<dbReference type="EMBL" id="BMJQ01000017">
    <property type="protein sequence ID" value="GGF40512.1"/>
    <property type="molecule type" value="Genomic_DNA"/>
</dbReference>
<comment type="caution">
    <text evidence="6">The sequence shown here is derived from an EMBL/GenBank/DDBJ whole genome shotgun (WGS) entry which is preliminary data.</text>
</comment>
<name>A0A8J2YYE4_9PROT</name>
<dbReference type="SUPFAM" id="SSF88713">
    <property type="entry name" value="Glycoside hydrolase/deacetylase"/>
    <property type="match status" value="1"/>
</dbReference>
<evidence type="ECO:0000313" key="7">
    <source>
        <dbReference type="Proteomes" id="UP000646365"/>
    </source>
</evidence>
<evidence type="ECO:0000259" key="5">
    <source>
        <dbReference type="PROSITE" id="PS51677"/>
    </source>
</evidence>